<evidence type="ECO:0000256" key="1">
    <source>
        <dbReference type="ARBA" id="ARBA00022729"/>
    </source>
</evidence>
<dbReference type="EMBL" id="JAIRBM010000022">
    <property type="protein sequence ID" value="MBZ6078739.1"/>
    <property type="molecule type" value="Genomic_DNA"/>
</dbReference>
<keyword evidence="1" id="KW-0732">Signal</keyword>
<organism evidence="2 3">
    <name type="scientific">Microvirga puerhi</name>
    <dbReference type="NCBI Taxonomy" id="2876078"/>
    <lineage>
        <taxon>Bacteria</taxon>
        <taxon>Pseudomonadati</taxon>
        <taxon>Pseudomonadota</taxon>
        <taxon>Alphaproteobacteria</taxon>
        <taxon>Hyphomicrobiales</taxon>
        <taxon>Methylobacteriaceae</taxon>
        <taxon>Microvirga</taxon>
    </lineage>
</organism>
<dbReference type="Pfam" id="PF12951">
    <property type="entry name" value="PATR"/>
    <property type="match status" value="4"/>
</dbReference>
<protein>
    <submittedName>
        <fullName evidence="2">Autotransporter-associated beta strand repeat-containing protein</fullName>
    </submittedName>
</protein>
<proteinExistence type="predicted"/>
<accession>A0ABS7VT52</accession>
<evidence type="ECO:0000313" key="3">
    <source>
        <dbReference type="Proteomes" id="UP000704176"/>
    </source>
</evidence>
<gene>
    <name evidence="2" type="ORF">K9B37_20990</name>
</gene>
<sequence>MAHRFDRHGPTAGFVPVLDRERRPPRIALLLMSVSAAALLYACPAGAQTYTWVPGSGIWGNPFYWEEGVVPDSPTATALFRNPAAAYGVFLNGSYSINQVIFEGGGPAGARYVVSVGSLTFAGIAPGLTFGAAAPGVRTAEFAADVPLTLLSTTTFNGTAPTSLFYVGGPMGGPGGLTKLGPGVLELGAANVYTGGTSIQGGTLRLSGAGTLPSTGAVSINTGATLDLGTAPDQTISSLSGSSGSMINLGSRRLTVGDPLNTTFAGGIVGTGGGLMKQGTGTLTLTASNSYTGGTIVNSGALVAAASGALGTGTVTVNGDTASLSYDGAGVTAAAAPIILNDSSRLSFGNGASAGSATITIAADATPSLGAGLVFTQTSTAGNAQISNALAPAYNGVTFRGSSSAGSATIQNSNGSVTSFQNTSSAASATITNLGNGATFFDGSSSAGSSVITNQATGRTYFSFNASGGNARIINNAGGTLDISGLTSAGTTLGSIEGAGTFALGTKALTVGFNGLTTTVSGTISGAGGSLTKVGTSTLTLSGANTYSGGTSVLTGTLEIQNAAALGSGGVTLNGGQLRSTIAGTATLANPLSITNVGVLTVAPNQTLNINLANVADGATVMLGSASDTGTLVATGSAIAAGSSTVEINGGTVRAGSVQLPTLLAAARRTTIAGGATLDLAGYGATIRDLYGTGTLTGSGSLQIAGGDFDGRLTGAVGLDKISADPLNLDGVSTYTGPTTVRAGYLGVNGSLVSAVSVLNNAALGGSGTIGGLAVQGGGTVAPGNSIGTLSVNGNVSFAPGSVYAVEINAAGQSDRLAATGT</sequence>
<dbReference type="PANTHER" id="PTHR35037">
    <property type="entry name" value="C-TERMINAL REGION OF AIDA-LIKE PROTEIN"/>
    <property type="match status" value="1"/>
</dbReference>
<dbReference type="InterPro" id="IPR011050">
    <property type="entry name" value="Pectin_lyase_fold/virulence"/>
</dbReference>
<dbReference type="RefSeq" id="WP_224315490.1">
    <property type="nucleotide sequence ID" value="NZ_JAIRBM010000022.1"/>
</dbReference>
<evidence type="ECO:0000313" key="2">
    <source>
        <dbReference type="EMBL" id="MBZ6078739.1"/>
    </source>
</evidence>
<dbReference type="InterPro" id="IPR013425">
    <property type="entry name" value="Autotrns_rpt"/>
</dbReference>
<dbReference type="PANTHER" id="PTHR35037:SF3">
    <property type="entry name" value="C-TERMINAL REGION OF AIDA-LIKE PROTEIN"/>
    <property type="match status" value="1"/>
</dbReference>
<comment type="caution">
    <text evidence="2">The sequence shown here is derived from an EMBL/GenBank/DDBJ whole genome shotgun (WGS) entry which is preliminary data.</text>
</comment>
<dbReference type="Proteomes" id="UP000704176">
    <property type="component" value="Unassembled WGS sequence"/>
</dbReference>
<reference evidence="2 3" key="1">
    <citation type="submission" date="2021-09" db="EMBL/GenBank/DDBJ databases">
        <title>The complete genome sequence of a new microorganism.</title>
        <authorList>
            <person name="Zi Z."/>
        </authorList>
    </citation>
    <scope>NUCLEOTIDE SEQUENCE [LARGE SCALE GENOMIC DNA]</scope>
    <source>
        <strain evidence="2 3">WGZ8</strain>
    </source>
</reference>
<name>A0ABS7VT52_9HYPH</name>
<keyword evidence="3" id="KW-1185">Reference proteome</keyword>
<dbReference type="InterPro" id="IPR051551">
    <property type="entry name" value="Autotransporter_adhesion"/>
</dbReference>
<dbReference type="NCBIfam" id="TIGR02601">
    <property type="entry name" value="autotrns_rpt"/>
    <property type="match status" value="3"/>
</dbReference>
<dbReference type="SUPFAM" id="SSF51126">
    <property type="entry name" value="Pectin lyase-like"/>
    <property type="match status" value="2"/>
</dbReference>
<feature type="non-terminal residue" evidence="2">
    <location>
        <position position="822"/>
    </location>
</feature>